<dbReference type="SUPFAM" id="SSF53649">
    <property type="entry name" value="Alkaline phosphatase-like"/>
    <property type="match status" value="1"/>
</dbReference>
<keyword evidence="10" id="KW-1185">Reference proteome</keyword>
<evidence type="ECO:0000259" key="8">
    <source>
        <dbReference type="Pfam" id="PF00884"/>
    </source>
</evidence>
<dbReference type="GO" id="GO:0018958">
    <property type="term" value="P:phenol-containing compound metabolic process"/>
    <property type="evidence" value="ECO:0007669"/>
    <property type="project" value="InterPro"/>
</dbReference>
<dbReference type="OrthoDB" id="96314at2759"/>
<dbReference type="Gene3D" id="3.40.720.10">
    <property type="entry name" value="Alkaline Phosphatase, subunit A"/>
    <property type="match status" value="1"/>
</dbReference>
<comment type="catalytic activity">
    <reaction evidence="5">
        <text>an aryl sulfate + H2O = a phenol + sulfate + H(+)</text>
        <dbReference type="Rhea" id="RHEA:17261"/>
        <dbReference type="ChEBI" id="CHEBI:15377"/>
        <dbReference type="ChEBI" id="CHEBI:15378"/>
        <dbReference type="ChEBI" id="CHEBI:16189"/>
        <dbReference type="ChEBI" id="CHEBI:33853"/>
        <dbReference type="ChEBI" id="CHEBI:140317"/>
        <dbReference type="EC" id="3.1.6.1"/>
    </reaction>
</comment>
<accession>A0A6G1GRN8</accession>
<reference evidence="9" key="1">
    <citation type="journal article" date="2020" name="Stud. Mycol.">
        <title>101 Dothideomycetes genomes: a test case for predicting lifestyles and emergence of pathogens.</title>
        <authorList>
            <person name="Haridas S."/>
            <person name="Albert R."/>
            <person name="Binder M."/>
            <person name="Bloem J."/>
            <person name="Labutti K."/>
            <person name="Salamov A."/>
            <person name="Andreopoulos B."/>
            <person name="Baker S."/>
            <person name="Barry K."/>
            <person name="Bills G."/>
            <person name="Bluhm B."/>
            <person name="Cannon C."/>
            <person name="Castanera R."/>
            <person name="Culley D."/>
            <person name="Daum C."/>
            <person name="Ezra D."/>
            <person name="Gonzalez J."/>
            <person name="Henrissat B."/>
            <person name="Kuo A."/>
            <person name="Liang C."/>
            <person name="Lipzen A."/>
            <person name="Lutzoni F."/>
            <person name="Magnuson J."/>
            <person name="Mondo S."/>
            <person name="Nolan M."/>
            <person name="Ohm R."/>
            <person name="Pangilinan J."/>
            <person name="Park H.-J."/>
            <person name="Ramirez L."/>
            <person name="Alfaro M."/>
            <person name="Sun H."/>
            <person name="Tritt A."/>
            <person name="Yoshinaga Y."/>
            <person name="Zwiers L.-H."/>
            <person name="Turgeon B."/>
            <person name="Goodwin S."/>
            <person name="Spatafora J."/>
            <person name="Crous P."/>
            <person name="Grigoriev I."/>
        </authorList>
    </citation>
    <scope>NUCLEOTIDE SEQUENCE</scope>
    <source>
        <strain evidence="9">CBS 113979</strain>
    </source>
</reference>
<gene>
    <name evidence="9" type="ORF">K402DRAFT_337974</name>
</gene>
<comment type="PTM">
    <text evidence="6">The conversion to 3-oxoalanine (also known as C-formylglycine, FGly), of a serine or cysteine residue in prokaryotes and of a cysteine residue in eukaryotes, is critical for catalytic activity.</text>
</comment>
<evidence type="ECO:0000256" key="5">
    <source>
        <dbReference type="PIRNR" id="PIRNR000972"/>
    </source>
</evidence>
<evidence type="ECO:0000256" key="6">
    <source>
        <dbReference type="PIRSR" id="PIRSR000972-50"/>
    </source>
</evidence>
<dbReference type="PANTHER" id="PTHR43108">
    <property type="entry name" value="N-ACETYLGLUCOSAMINE-6-SULFATASE FAMILY MEMBER"/>
    <property type="match status" value="1"/>
</dbReference>
<feature type="compositionally biased region" description="Low complexity" evidence="7">
    <location>
        <begin position="500"/>
        <end position="509"/>
    </location>
</feature>
<protein>
    <recommendedName>
        <fullName evidence="5">Arylsulfatase</fullName>
        <shortName evidence="5">AS</shortName>
        <ecNumber evidence="5">3.1.6.1</ecNumber>
    </recommendedName>
    <alternativeName>
        <fullName evidence="5">Aryl-sulfate sulphohydrolase</fullName>
    </alternativeName>
</protein>
<evidence type="ECO:0000313" key="9">
    <source>
        <dbReference type="EMBL" id="KAF1983613.1"/>
    </source>
</evidence>
<keyword evidence="4" id="KW-0325">Glycoprotein</keyword>
<proteinExistence type="inferred from homology"/>
<evidence type="ECO:0000256" key="2">
    <source>
        <dbReference type="ARBA" id="ARBA00022729"/>
    </source>
</evidence>
<dbReference type="Proteomes" id="UP000800041">
    <property type="component" value="Unassembled WGS sequence"/>
</dbReference>
<keyword evidence="3 5" id="KW-0378">Hydrolase</keyword>
<dbReference type="FunFam" id="3.40.720.10:FF:000051">
    <property type="entry name" value="Arylsulfatase"/>
    <property type="match status" value="1"/>
</dbReference>
<evidence type="ECO:0000313" key="10">
    <source>
        <dbReference type="Proteomes" id="UP000800041"/>
    </source>
</evidence>
<dbReference type="InterPro" id="IPR012083">
    <property type="entry name" value="Arylsulfatase"/>
</dbReference>
<dbReference type="InterPro" id="IPR024607">
    <property type="entry name" value="Sulfatase_CS"/>
</dbReference>
<organism evidence="9 10">
    <name type="scientific">Aulographum hederae CBS 113979</name>
    <dbReference type="NCBI Taxonomy" id="1176131"/>
    <lineage>
        <taxon>Eukaryota</taxon>
        <taxon>Fungi</taxon>
        <taxon>Dikarya</taxon>
        <taxon>Ascomycota</taxon>
        <taxon>Pezizomycotina</taxon>
        <taxon>Dothideomycetes</taxon>
        <taxon>Pleosporomycetidae</taxon>
        <taxon>Aulographales</taxon>
        <taxon>Aulographaceae</taxon>
    </lineage>
</organism>
<keyword evidence="2" id="KW-0732">Signal</keyword>
<evidence type="ECO:0000256" key="3">
    <source>
        <dbReference type="ARBA" id="ARBA00022801"/>
    </source>
</evidence>
<evidence type="ECO:0000256" key="4">
    <source>
        <dbReference type="ARBA" id="ARBA00023180"/>
    </source>
</evidence>
<dbReference type="AlphaFoldDB" id="A0A6G1GRN8"/>
<name>A0A6G1GRN8_9PEZI</name>
<evidence type="ECO:0000256" key="1">
    <source>
        <dbReference type="ARBA" id="ARBA00008779"/>
    </source>
</evidence>
<dbReference type="PROSITE" id="PS00523">
    <property type="entry name" value="SULFATASE_1"/>
    <property type="match status" value="1"/>
</dbReference>
<dbReference type="Pfam" id="PF00884">
    <property type="entry name" value="Sulfatase"/>
    <property type="match status" value="1"/>
</dbReference>
<sequence>MIPAIRAQDAPDNRPNFVFIMTDDQDSLMNSLDYQPTIKRRFAEQGTYYNHHFCTVALCCPSRVSLLTGKAAHNTNVTDIYPPYGGYPKFIERDLNNHWLPVWLQGAGYNTYYTGKLMNGFELSNYDKPFPRGWTGSDFLIDPQCYTYYNASFQRNTDAPNYYPGEYSTDLIRDKSLNFLTDAAAAKKPFFLGVAPIAPHNQPGPSRLNSTADSTIPQPAWRHEKLFPDVKVPRTSNFNPITPHGVSWVKDLPYMDPRTVQNNDGWFRSRLQTLAAVDEMVDAIFDRLENLGLLDNTYIFYTSDNGFHIGQHRLPPGKQTGYELDVRVPMYIRGPGVPKNETINTVTTHTDIVPTLFNLAGIDLHPDFDGTPMPVKQETLASITRSEHANVEHWGWNRRDNAGPIELFPDSPIKFDGFILNNTYKTVRVVSPGAYSFMYTVWCSNEKEMYDMTVDPEQNHNLFPSTIPPHILSALTPRHSNANPNPQSPQNPFTPPPNPNTTTPLLPSPGPIITLGRPAAQLAARLDALLMVLKSCKGPSCIHPWHDIFPGGEVSSLADAADPKYDGFFAQQPKVGFGRCEGGYVVASEGPQEPRRFGVGMGGRRFEMGMEFWV</sequence>
<dbReference type="InterPro" id="IPR000917">
    <property type="entry name" value="Sulfatase_N"/>
</dbReference>
<evidence type="ECO:0000256" key="7">
    <source>
        <dbReference type="SAM" id="MobiDB-lite"/>
    </source>
</evidence>
<feature type="modified residue" description="3-oxoalanine (Cys)" evidence="6">
    <location>
        <position position="59"/>
    </location>
</feature>
<dbReference type="EC" id="3.1.6.1" evidence="5"/>
<dbReference type="PANTHER" id="PTHR43108:SF8">
    <property type="entry name" value="SD21168P"/>
    <property type="match status" value="1"/>
</dbReference>
<dbReference type="GO" id="GO:0008449">
    <property type="term" value="F:N-acetylglucosamine-6-sulfatase activity"/>
    <property type="evidence" value="ECO:0007669"/>
    <property type="project" value="TreeGrafter"/>
</dbReference>
<dbReference type="CDD" id="cd16147">
    <property type="entry name" value="G6S"/>
    <property type="match status" value="1"/>
</dbReference>
<dbReference type="PIRSF" id="PIRSF000972">
    <property type="entry name" value="Arylsulf_plant"/>
    <property type="match status" value="1"/>
</dbReference>
<dbReference type="InterPro" id="IPR017850">
    <property type="entry name" value="Alkaline_phosphatase_core_sf"/>
</dbReference>
<feature type="compositionally biased region" description="Pro residues" evidence="7">
    <location>
        <begin position="486"/>
        <end position="499"/>
    </location>
</feature>
<feature type="domain" description="Sulfatase N-terminal" evidence="8">
    <location>
        <begin position="15"/>
        <end position="362"/>
    </location>
</feature>
<feature type="region of interest" description="Disordered" evidence="7">
    <location>
        <begin position="473"/>
        <end position="509"/>
    </location>
</feature>
<dbReference type="GO" id="GO:0005539">
    <property type="term" value="F:glycosaminoglycan binding"/>
    <property type="evidence" value="ECO:0007669"/>
    <property type="project" value="TreeGrafter"/>
</dbReference>
<comment type="similarity">
    <text evidence="1 5">Belongs to the sulfatase family.</text>
</comment>
<dbReference type="GO" id="GO:0004065">
    <property type="term" value="F:arylsulfatase activity"/>
    <property type="evidence" value="ECO:0007669"/>
    <property type="project" value="UniProtKB-UniRule"/>
</dbReference>
<dbReference type="EMBL" id="ML977173">
    <property type="protein sequence ID" value="KAF1983613.1"/>
    <property type="molecule type" value="Genomic_DNA"/>
</dbReference>